<dbReference type="AlphaFoldDB" id="A0A9D4EDK7"/>
<name>A0A9D4EDK7_DREPO</name>
<accession>A0A9D4EDK7</accession>
<protein>
    <submittedName>
        <fullName evidence="1">Uncharacterized protein</fullName>
    </submittedName>
</protein>
<keyword evidence="2" id="KW-1185">Reference proteome</keyword>
<organism evidence="1 2">
    <name type="scientific">Dreissena polymorpha</name>
    <name type="common">Zebra mussel</name>
    <name type="synonym">Mytilus polymorpha</name>
    <dbReference type="NCBI Taxonomy" id="45954"/>
    <lineage>
        <taxon>Eukaryota</taxon>
        <taxon>Metazoa</taxon>
        <taxon>Spiralia</taxon>
        <taxon>Lophotrochozoa</taxon>
        <taxon>Mollusca</taxon>
        <taxon>Bivalvia</taxon>
        <taxon>Autobranchia</taxon>
        <taxon>Heteroconchia</taxon>
        <taxon>Euheterodonta</taxon>
        <taxon>Imparidentia</taxon>
        <taxon>Neoheterodontei</taxon>
        <taxon>Myida</taxon>
        <taxon>Dreissenoidea</taxon>
        <taxon>Dreissenidae</taxon>
        <taxon>Dreissena</taxon>
    </lineage>
</organism>
<dbReference type="EMBL" id="JAIWYP010000009">
    <property type="protein sequence ID" value="KAH3777104.1"/>
    <property type="molecule type" value="Genomic_DNA"/>
</dbReference>
<proteinExistence type="predicted"/>
<evidence type="ECO:0000313" key="2">
    <source>
        <dbReference type="Proteomes" id="UP000828390"/>
    </source>
</evidence>
<evidence type="ECO:0000313" key="1">
    <source>
        <dbReference type="EMBL" id="KAH3777104.1"/>
    </source>
</evidence>
<reference evidence="1" key="1">
    <citation type="journal article" date="2019" name="bioRxiv">
        <title>The Genome of the Zebra Mussel, Dreissena polymorpha: A Resource for Invasive Species Research.</title>
        <authorList>
            <person name="McCartney M.A."/>
            <person name="Auch B."/>
            <person name="Kono T."/>
            <person name="Mallez S."/>
            <person name="Zhang Y."/>
            <person name="Obille A."/>
            <person name="Becker A."/>
            <person name="Abrahante J.E."/>
            <person name="Garbe J."/>
            <person name="Badalamenti J.P."/>
            <person name="Herman A."/>
            <person name="Mangelson H."/>
            <person name="Liachko I."/>
            <person name="Sullivan S."/>
            <person name="Sone E.D."/>
            <person name="Koren S."/>
            <person name="Silverstein K.A.T."/>
            <person name="Beckman K.B."/>
            <person name="Gohl D.M."/>
        </authorList>
    </citation>
    <scope>NUCLEOTIDE SEQUENCE</scope>
    <source>
        <strain evidence="1">Duluth1</strain>
        <tissue evidence="1">Whole animal</tissue>
    </source>
</reference>
<sequence>MRQRVFDRSATTTVQLSHYTPPVFIVGTAPRNQVPPPETIVCHLSGCGLLCPSWKYETGVHWGPSISKVDLQGNMPCGNRTEQVDGVSRGKLQDVLRRHPRGSANIAATFTTSAGNR</sequence>
<dbReference type="Proteomes" id="UP000828390">
    <property type="component" value="Unassembled WGS sequence"/>
</dbReference>
<reference evidence="1" key="2">
    <citation type="submission" date="2020-11" db="EMBL/GenBank/DDBJ databases">
        <authorList>
            <person name="McCartney M.A."/>
            <person name="Auch B."/>
            <person name="Kono T."/>
            <person name="Mallez S."/>
            <person name="Becker A."/>
            <person name="Gohl D.M."/>
            <person name="Silverstein K.A.T."/>
            <person name="Koren S."/>
            <person name="Bechman K.B."/>
            <person name="Herman A."/>
            <person name="Abrahante J.E."/>
            <person name="Garbe J."/>
        </authorList>
    </citation>
    <scope>NUCLEOTIDE SEQUENCE</scope>
    <source>
        <strain evidence="1">Duluth1</strain>
        <tissue evidence="1">Whole animal</tissue>
    </source>
</reference>
<comment type="caution">
    <text evidence="1">The sequence shown here is derived from an EMBL/GenBank/DDBJ whole genome shotgun (WGS) entry which is preliminary data.</text>
</comment>
<gene>
    <name evidence="1" type="ORF">DPMN_178541</name>
</gene>